<keyword evidence="3" id="KW-1185">Reference proteome</keyword>
<gene>
    <name evidence="2" type="ORF">BCV69DRAFT_285244</name>
</gene>
<feature type="compositionally biased region" description="Low complexity" evidence="1">
    <location>
        <begin position="1"/>
        <end position="13"/>
    </location>
</feature>
<sequence length="201" mass="21799">MTTSSPSSSSSTTIPNDFPTSLHPLLTRPGSSIPLIPQSAFSPELSTEITSLAQSERWSDGLRAALHLLNDETGKAHDVVTDREDCEACNVVHAVLHRREADYWNSKYWYSRLSHPWILSFYPPPSSSSPQSLSTARSSAKQFVDEVQSLASGSGRGKGGTASSACGAKNLLAGVKERQEAELKGLVRYLWEHRGEKSGGI</sequence>
<accession>A0A316TYZ3</accession>
<organism evidence="2 3">
    <name type="scientific">Pseudomicrostroma glucosiphilum</name>
    <dbReference type="NCBI Taxonomy" id="1684307"/>
    <lineage>
        <taxon>Eukaryota</taxon>
        <taxon>Fungi</taxon>
        <taxon>Dikarya</taxon>
        <taxon>Basidiomycota</taxon>
        <taxon>Ustilaginomycotina</taxon>
        <taxon>Exobasidiomycetes</taxon>
        <taxon>Microstromatales</taxon>
        <taxon>Microstromatales incertae sedis</taxon>
        <taxon>Pseudomicrostroma</taxon>
    </lineage>
</organism>
<proteinExistence type="predicted"/>
<dbReference type="RefSeq" id="XP_025345430.1">
    <property type="nucleotide sequence ID" value="XM_025493326.1"/>
</dbReference>
<feature type="region of interest" description="Disordered" evidence="1">
    <location>
        <begin position="1"/>
        <end position="20"/>
    </location>
</feature>
<evidence type="ECO:0000313" key="3">
    <source>
        <dbReference type="Proteomes" id="UP000245942"/>
    </source>
</evidence>
<evidence type="ECO:0000313" key="2">
    <source>
        <dbReference type="EMBL" id="PWN18270.1"/>
    </source>
</evidence>
<reference evidence="2 3" key="1">
    <citation type="journal article" date="2018" name="Mol. Biol. Evol.">
        <title>Broad Genomic Sampling Reveals a Smut Pathogenic Ancestry of the Fungal Clade Ustilaginomycotina.</title>
        <authorList>
            <person name="Kijpornyongpan T."/>
            <person name="Mondo S.J."/>
            <person name="Barry K."/>
            <person name="Sandor L."/>
            <person name="Lee J."/>
            <person name="Lipzen A."/>
            <person name="Pangilinan J."/>
            <person name="LaButti K."/>
            <person name="Hainaut M."/>
            <person name="Henrissat B."/>
            <person name="Grigoriev I.V."/>
            <person name="Spatafora J.W."/>
            <person name="Aime M.C."/>
        </authorList>
    </citation>
    <scope>NUCLEOTIDE SEQUENCE [LARGE SCALE GENOMIC DNA]</scope>
    <source>
        <strain evidence="2 3">MCA 4718</strain>
    </source>
</reference>
<dbReference type="EMBL" id="KZ819337">
    <property type="protein sequence ID" value="PWN18270.1"/>
    <property type="molecule type" value="Genomic_DNA"/>
</dbReference>
<protein>
    <submittedName>
        <fullName evidence="2">Uncharacterized protein</fullName>
    </submittedName>
</protein>
<dbReference type="OrthoDB" id="2306919at2759"/>
<dbReference type="AlphaFoldDB" id="A0A316TYZ3"/>
<dbReference type="GeneID" id="37015060"/>
<name>A0A316TYZ3_9BASI</name>
<evidence type="ECO:0000256" key="1">
    <source>
        <dbReference type="SAM" id="MobiDB-lite"/>
    </source>
</evidence>
<dbReference type="Proteomes" id="UP000245942">
    <property type="component" value="Unassembled WGS sequence"/>
</dbReference>